<dbReference type="AlphaFoldDB" id="J0WTQ7"/>
<accession>J0WTQ7</accession>
<dbReference type="EMBL" id="JH687849">
    <property type="protein sequence ID" value="EJD36965.1"/>
    <property type="molecule type" value="Genomic_DNA"/>
</dbReference>
<sequence length="405" mass="45768">MVLPPELVEEIIDNLVADLPALLACSVVAHVWRPRALSHLFCTVRIAQPSLLDPRRYPRRRCTFMPENFERLREDAPHLLLYIRHLIISVDDPYDRDNRQLPFLRSVSFPAPCAIETLKIHAFRTVVWSKGLFDAFDVRFPALRRLEIKAQNFFPLKDIANAFSVAQELVLHTPRRGSSTLGLLVPEQATVIPNLRSLELSNDPVEHSALFCTYATSLFACAPNLSRLAVRGVAPQVFAQFFIKSAGLTKSIHELTLIATSRDVLWQQHIVMVLERFPNLRVLELELRQEGSRPVCLPAPPPSTTLVSQALQEICFTCRPSSNSYADRVAVPGPDWLAWDACVLSSDHIRAVTFAFIFQRDYITGWHDRIGQLVKKLLPGTYSAGKLDWYVEIENPKGQFGESAP</sequence>
<evidence type="ECO:0008006" key="3">
    <source>
        <dbReference type="Google" id="ProtNLM"/>
    </source>
</evidence>
<protein>
    <recommendedName>
        <fullName evidence="3">F-box domain-containing protein</fullName>
    </recommendedName>
</protein>
<organism evidence="1 2">
    <name type="scientific">Auricularia subglabra (strain TFB-10046 / SS5)</name>
    <name type="common">White-rot fungus</name>
    <name type="synonym">Auricularia delicata (strain TFB10046)</name>
    <dbReference type="NCBI Taxonomy" id="717982"/>
    <lineage>
        <taxon>Eukaryota</taxon>
        <taxon>Fungi</taxon>
        <taxon>Dikarya</taxon>
        <taxon>Basidiomycota</taxon>
        <taxon>Agaricomycotina</taxon>
        <taxon>Agaricomycetes</taxon>
        <taxon>Auriculariales</taxon>
        <taxon>Auriculariaceae</taxon>
        <taxon>Auricularia</taxon>
    </lineage>
</organism>
<dbReference type="InParanoid" id="J0WTQ7"/>
<dbReference type="KEGG" id="adl:AURDEDRAFT_188184"/>
<dbReference type="Proteomes" id="UP000006514">
    <property type="component" value="Unassembled WGS sequence"/>
</dbReference>
<evidence type="ECO:0000313" key="1">
    <source>
        <dbReference type="EMBL" id="EJD36965.1"/>
    </source>
</evidence>
<keyword evidence="2" id="KW-1185">Reference proteome</keyword>
<gene>
    <name evidence="1" type="ORF">AURDEDRAFT_188184</name>
</gene>
<evidence type="ECO:0000313" key="2">
    <source>
        <dbReference type="Proteomes" id="UP000006514"/>
    </source>
</evidence>
<dbReference type="OrthoDB" id="2788229at2759"/>
<name>J0WTQ7_AURST</name>
<dbReference type="InterPro" id="IPR032675">
    <property type="entry name" value="LRR_dom_sf"/>
</dbReference>
<proteinExistence type="predicted"/>
<reference evidence="2" key="1">
    <citation type="journal article" date="2012" name="Science">
        <title>The Paleozoic origin of enzymatic lignin decomposition reconstructed from 31 fungal genomes.</title>
        <authorList>
            <person name="Floudas D."/>
            <person name="Binder M."/>
            <person name="Riley R."/>
            <person name="Barry K."/>
            <person name="Blanchette R.A."/>
            <person name="Henrissat B."/>
            <person name="Martinez A.T."/>
            <person name="Otillar R."/>
            <person name="Spatafora J.W."/>
            <person name="Yadav J.S."/>
            <person name="Aerts A."/>
            <person name="Benoit I."/>
            <person name="Boyd A."/>
            <person name="Carlson A."/>
            <person name="Copeland A."/>
            <person name="Coutinho P.M."/>
            <person name="de Vries R.P."/>
            <person name="Ferreira P."/>
            <person name="Findley K."/>
            <person name="Foster B."/>
            <person name="Gaskell J."/>
            <person name="Glotzer D."/>
            <person name="Gorecki P."/>
            <person name="Heitman J."/>
            <person name="Hesse C."/>
            <person name="Hori C."/>
            <person name="Igarashi K."/>
            <person name="Jurgens J.A."/>
            <person name="Kallen N."/>
            <person name="Kersten P."/>
            <person name="Kohler A."/>
            <person name="Kuees U."/>
            <person name="Kumar T.K.A."/>
            <person name="Kuo A."/>
            <person name="LaButti K."/>
            <person name="Larrondo L.F."/>
            <person name="Lindquist E."/>
            <person name="Ling A."/>
            <person name="Lombard V."/>
            <person name="Lucas S."/>
            <person name="Lundell T."/>
            <person name="Martin R."/>
            <person name="McLaughlin D.J."/>
            <person name="Morgenstern I."/>
            <person name="Morin E."/>
            <person name="Murat C."/>
            <person name="Nagy L.G."/>
            <person name="Nolan M."/>
            <person name="Ohm R.A."/>
            <person name="Patyshakuliyeva A."/>
            <person name="Rokas A."/>
            <person name="Ruiz-Duenas F.J."/>
            <person name="Sabat G."/>
            <person name="Salamov A."/>
            <person name="Samejima M."/>
            <person name="Schmutz J."/>
            <person name="Slot J.C."/>
            <person name="St John F."/>
            <person name="Stenlid J."/>
            <person name="Sun H."/>
            <person name="Sun S."/>
            <person name="Syed K."/>
            <person name="Tsang A."/>
            <person name="Wiebenga A."/>
            <person name="Young D."/>
            <person name="Pisabarro A."/>
            <person name="Eastwood D.C."/>
            <person name="Martin F."/>
            <person name="Cullen D."/>
            <person name="Grigoriev I.V."/>
            <person name="Hibbett D.S."/>
        </authorList>
    </citation>
    <scope>NUCLEOTIDE SEQUENCE [LARGE SCALE GENOMIC DNA]</scope>
    <source>
        <strain evidence="2">TFB10046</strain>
    </source>
</reference>
<dbReference type="Gene3D" id="3.80.10.10">
    <property type="entry name" value="Ribonuclease Inhibitor"/>
    <property type="match status" value="1"/>
</dbReference>